<evidence type="ECO:0000256" key="5">
    <source>
        <dbReference type="ARBA" id="ARBA00023136"/>
    </source>
</evidence>
<accession>A0ABW0YRC2</accession>
<dbReference type="Proteomes" id="UP001596142">
    <property type="component" value="Unassembled WGS sequence"/>
</dbReference>
<feature type="transmembrane region" description="Helical" evidence="6">
    <location>
        <begin position="106"/>
        <end position="124"/>
    </location>
</feature>
<keyword evidence="5 6" id="KW-0472">Membrane</keyword>
<feature type="transmembrane region" description="Helical" evidence="6">
    <location>
        <begin position="157"/>
        <end position="190"/>
    </location>
</feature>
<feature type="transmembrane region" description="Helical" evidence="6">
    <location>
        <begin position="50"/>
        <end position="70"/>
    </location>
</feature>
<feature type="transmembrane region" description="Helical" evidence="6">
    <location>
        <begin position="251"/>
        <end position="268"/>
    </location>
</feature>
<evidence type="ECO:0000256" key="1">
    <source>
        <dbReference type="ARBA" id="ARBA00004141"/>
    </source>
</evidence>
<reference evidence="8" key="1">
    <citation type="journal article" date="2019" name="Int. J. Syst. Evol. Microbiol.">
        <title>The Global Catalogue of Microorganisms (GCM) 10K type strain sequencing project: providing services to taxonomists for standard genome sequencing and annotation.</title>
        <authorList>
            <consortium name="The Broad Institute Genomics Platform"/>
            <consortium name="The Broad Institute Genome Sequencing Center for Infectious Disease"/>
            <person name="Wu L."/>
            <person name="Ma J."/>
        </authorList>
    </citation>
    <scope>NUCLEOTIDE SEQUENCE [LARGE SCALE GENOMIC DNA]</scope>
    <source>
        <strain evidence="8">CECT 7184</strain>
    </source>
</reference>
<dbReference type="PANTHER" id="PTHR43701:SF2">
    <property type="entry name" value="MEMBRANE TRANSPORTER PROTEIN YJNA-RELATED"/>
    <property type="match status" value="1"/>
</dbReference>
<dbReference type="RefSeq" id="WP_385940630.1">
    <property type="nucleotide sequence ID" value="NZ_JBHSOZ010000004.1"/>
</dbReference>
<dbReference type="PANTHER" id="PTHR43701">
    <property type="entry name" value="MEMBRANE TRANSPORTER PROTEIN MJ0441-RELATED"/>
    <property type="match status" value="1"/>
</dbReference>
<keyword evidence="4 6" id="KW-1133">Transmembrane helix</keyword>
<comment type="similarity">
    <text evidence="2 6">Belongs to the 4-toluene sulfonate uptake permease (TSUP) (TC 2.A.102) family.</text>
</comment>
<protein>
    <recommendedName>
        <fullName evidence="6">Probable membrane transporter protein</fullName>
    </recommendedName>
</protein>
<gene>
    <name evidence="7" type="ORF">ACFPU1_09985</name>
</gene>
<dbReference type="EMBL" id="JBHSOZ010000004">
    <property type="protein sequence ID" value="MFC5713113.1"/>
    <property type="molecule type" value="Genomic_DNA"/>
</dbReference>
<keyword evidence="6" id="KW-1003">Cell membrane</keyword>
<feature type="transmembrane region" description="Helical" evidence="6">
    <location>
        <begin position="7"/>
        <end position="30"/>
    </location>
</feature>
<proteinExistence type="inferred from homology"/>
<feature type="transmembrane region" description="Helical" evidence="6">
    <location>
        <begin position="222"/>
        <end position="239"/>
    </location>
</feature>
<evidence type="ECO:0000313" key="8">
    <source>
        <dbReference type="Proteomes" id="UP001596142"/>
    </source>
</evidence>
<dbReference type="InterPro" id="IPR002781">
    <property type="entry name" value="TM_pro_TauE-like"/>
</dbReference>
<evidence type="ECO:0000256" key="4">
    <source>
        <dbReference type="ARBA" id="ARBA00022989"/>
    </source>
</evidence>
<name>A0ABW0YRC2_9BACI</name>
<feature type="transmembrane region" description="Helical" evidence="6">
    <location>
        <begin position="82"/>
        <end position="100"/>
    </location>
</feature>
<dbReference type="InterPro" id="IPR051598">
    <property type="entry name" value="TSUP/Inactive_protease-like"/>
</dbReference>
<organism evidence="7 8">
    <name type="scientific">Thalassorhabdus alkalitolerans</name>
    <dbReference type="NCBI Taxonomy" id="2282697"/>
    <lineage>
        <taxon>Bacteria</taxon>
        <taxon>Bacillati</taxon>
        <taxon>Bacillota</taxon>
        <taxon>Bacilli</taxon>
        <taxon>Bacillales</taxon>
        <taxon>Bacillaceae</taxon>
        <taxon>Thalassorhabdus</taxon>
    </lineage>
</organism>
<comment type="caution">
    <text evidence="7">The sequence shown here is derived from an EMBL/GenBank/DDBJ whole genome shotgun (WGS) entry which is preliminary data.</text>
</comment>
<keyword evidence="8" id="KW-1185">Reference proteome</keyword>
<keyword evidence="3 6" id="KW-0812">Transmembrane</keyword>
<dbReference type="Pfam" id="PF01925">
    <property type="entry name" value="TauE"/>
    <property type="match status" value="1"/>
</dbReference>
<evidence type="ECO:0000256" key="6">
    <source>
        <dbReference type="RuleBase" id="RU363041"/>
    </source>
</evidence>
<evidence type="ECO:0000256" key="2">
    <source>
        <dbReference type="ARBA" id="ARBA00009142"/>
    </source>
</evidence>
<evidence type="ECO:0000313" key="7">
    <source>
        <dbReference type="EMBL" id="MFC5713113.1"/>
    </source>
</evidence>
<evidence type="ECO:0000256" key="3">
    <source>
        <dbReference type="ARBA" id="ARBA00022692"/>
    </source>
</evidence>
<comment type="subcellular location">
    <subcellularLocation>
        <location evidence="6">Cell membrane</location>
        <topology evidence="6">Multi-pass membrane protein</topology>
    </subcellularLocation>
    <subcellularLocation>
        <location evidence="1">Membrane</location>
        <topology evidence="1">Multi-pass membrane protein</topology>
    </subcellularLocation>
</comment>
<sequence>MAMIIILLLIGLLAGVLASLVGIGGGLIIVPALLFLGTYTLIIPEISPQLAVGTSMVVVLATGLSSTLAYMKQKKVDYKSGLYFFMGSGPGAILGAYVNSFFDFEGFSIIFGFFILGISILLMLRHRLKPFPLKQSIQREWESDTGEKTIYGYSLKVAIPIAFFVGGVSGLFGIGGGTIMVPVMIMIFLFPPHVAVATSMFMIFLSAITGSITHVAMGNVEWLYVFLLTAGAWVGAKIGANLNQRLNSESIVFLLRLVLILVALRLIWEGSAPFFT</sequence>